<evidence type="ECO:0000256" key="3">
    <source>
        <dbReference type="ARBA" id="ARBA00022475"/>
    </source>
</evidence>
<keyword evidence="12" id="KW-1185">Reference proteome</keyword>
<sequence>MICCGGRDWEAQSDRDVKAASEDRTTCYGGRHTLQPTRICTPSIVRLWAKEAVEQQAGEADLNSQRVASGHGTVKAPSTAMGKRLKRLVEVVNKPHLFGVLRQQEEDEEDWKPSKEAVKEARGLIFTEEDYAETRCGFGSFSPPWLQVLARKEVYLAVYCMVGLVQGMFFSYMVSVISTLEKRFKLTSKQTGTILCGNDISQVILAMVLGYYGNYGNRPRWLFPCRAAPSAVRDPGQDALDLVAAMNAHRDNTLDNTTVRVKKMEVCHSYSGDACDEGQDGILGGLAQSGSNTAYIGPIILFFVSQFFVGISISLFYSIGLTYLDDNVNKKTYPLYYSMSLLLRILGPVLGYLVGGRCLSMWIDPTQNPNLSLRDPRWLGAWWLGFVFLGCGLTCVGSLLFLFPRRLPGTLTREAKRVARQAEKEKAQEAAAVEGGMGGGGGGGTRGLEYFASLARVKKQEEEKPTLSNLRVALGRLFRNKLWLGNLFNTVVVVFAYSGYWNFKPKATYYTGVVSLASVLMGTVMGGIIMRWVRPRPHFVAAYNVFITLFVSAGFVGLMFLGCPKLNVVGPVEGSPVPPCSLDCGCSDRFSPMCSEDNVTLFYSACYAACSSVDTFANPVVFSGCGCIDNSTFTSTSTSTISSTLDSYASSTWSSSLPAFPVQGEMFAREGGGRRLRGERIIIKTVSSTGRVGSSVLLIRSVADKDKGLALGTLTVFMSLFAFIPAPITIGAIIDSSCLVWDTSCGRTGNCWLYDSDKFRIIIHLVPALVVLLSVLGDLVVLWYSRKMDLYGERDNLELDVTPPTTPATPLTPDTPSAPLLDSPPQRAPPLPDNLNHNSHLHALPHSRPRSRAHSLTHSLTHSRMHSRNPSQESLPLCPPPEYHYVDS</sequence>
<dbReference type="Proteomes" id="UP001487740">
    <property type="component" value="Unassembled WGS sequence"/>
</dbReference>
<feature type="transmembrane region" description="Helical" evidence="9">
    <location>
        <begin position="711"/>
        <end position="734"/>
    </location>
</feature>
<keyword evidence="5 9" id="KW-1133">Transmembrane helix</keyword>
<name>A0AAW0UKT5_SCYPA</name>
<protein>
    <recommendedName>
        <fullName evidence="10">Kazal-like domain-containing protein</fullName>
    </recommendedName>
</protein>
<dbReference type="InterPro" id="IPR036259">
    <property type="entry name" value="MFS_trans_sf"/>
</dbReference>
<evidence type="ECO:0000256" key="2">
    <source>
        <dbReference type="ARBA" id="ARBA00009657"/>
    </source>
</evidence>
<keyword evidence="6 9" id="KW-0472">Membrane</keyword>
<organism evidence="11 12">
    <name type="scientific">Scylla paramamosain</name>
    <name type="common">Mud crab</name>
    <dbReference type="NCBI Taxonomy" id="85552"/>
    <lineage>
        <taxon>Eukaryota</taxon>
        <taxon>Metazoa</taxon>
        <taxon>Ecdysozoa</taxon>
        <taxon>Arthropoda</taxon>
        <taxon>Crustacea</taxon>
        <taxon>Multicrustacea</taxon>
        <taxon>Malacostraca</taxon>
        <taxon>Eumalacostraca</taxon>
        <taxon>Eucarida</taxon>
        <taxon>Decapoda</taxon>
        <taxon>Pleocyemata</taxon>
        <taxon>Brachyura</taxon>
        <taxon>Eubrachyura</taxon>
        <taxon>Portunoidea</taxon>
        <taxon>Portunidae</taxon>
        <taxon>Portuninae</taxon>
        <taxon>Scylla</taxon>
    </lineage>
</organism>
<evidence type="ECO:0000313" key="12">
    <source>
        <dbReference type="Proteomes" id="UP001487740"/>
    </source>
</evidence>
<dbReference type="GO" id="GO:0016323">
    <property type="term" value="C:basolateral plasma membrane"/>
    <property type="evidence" value="ECO:0007669"/>
    <property type="project" value="TreeGrafter"/>
</dbReference>
<keyword evidence="3" id="KW-1003">Cell membrane</keyword>
<evidence type="ECO:0000256" key="9">
    <source>
        <dbReference type="SAM" id="Phobius"/>
    </source>
</evidence>
<dbReference type="SUPFAM" id="SSF103473">
    <property type="entry name" value="MFS general substrate transporter"/>
    <property type="match status" value="1"/>
</dbReference>
<accession>A0AAW0UKT5</accession>
<feature type="compositionally biased region" description="Low complexity" evidence="8">
    <location>
        <begin position="808"/>
        <end position="821"/>
    </location>
</feature>
<feature type="domain" description="Kazal-like" evidence="10">
    <location>
        <begin position="574"/>
        <end position="629"/>
    </location>
</feature>
<keyword evidence="7" id="KW-1015">Disulfide bond</keyword>
<dbReference type="Gene3D" id="1.20.1250.20">
    <property type="entry name" value="MFS general substrate transporter like domains"/>
    <property type="match status" value="1"/>
</dbReference>
<dbReference type="AlphaFoldDB" id="A0AAW0UKT5"/>
<comment type="subcellular location">
    <subcellularLocation>
        <location evidence="1">Cell membrane</location>
        <topology evidence="1">Multi-pass membrane protein</topology>
    </subcellularLocation>
</comment>
<feature type="transmembrane region" description="Helical" evidence="9">
    <location>
        <begin position="507"/>
        <end position="529"/>
    </location>
</feature>
<dbReference type="CDD" id="cd17336">
    <property type="entry name" value="MFS_SLCO_OATP"/>
    <property type="match status" value="1"/>
</dbReference>
<evidence type="ECO:0000256" key="6">
    <source>
        <dbReference type="ARBA" id="ARBA00023136"/>
    </source>
</evidence>
<dbReference type="InterPro" id="IPR004156">
    <property type="entry name" value="OATP"/>
</dbReference>
<feature type="transmembrane region" description="Helical" evidence="9">
    <location>
        <begin position="156"/>
        <end position="180"/>
    </location>
</feature>
<feature type="transmembrane region" description="Helical" evidence="9">
    <location>
        <begin position="541"/>
        <end position="561"/>
    </location>
</feature>
<comment type="caution">
    <text evidence="11">The sequence shown here is derived from an EMBL/GenBank/DDBJ whole genome shotgun (WGS) entry which is preliminary data.</text>
</comment>
<dbReference type="PROSITE" id="PS51465">
    <property type="entry name" value="KAZAL_2"/>
    <property type="match status" value="1"/>
</dbReference>
<dbReference type="GO" id="GO:0043252">
    <property type="term" value="P:sodium-independent organic anion transport"/>
    <property type="evidence" value="ECO:0007669"/>
    <property type="project" value="TreeGrafter"/>
</dbReference>
<evidence type="ECO:0000256" key="8">
    <source>
        <dbReference type="SAM" id="MobiDB-lite"/>
    </source>
</evidence>
<comment type="similarity">
    <text evidence="2">Belongs to the organo anion transporter (TC 2.A.60) family.</text>
</comment>
<evidence type="ECO:0000256" key="4">
    <source>
        <dbReference type="ARBA" id="ARBA00022692"/>
    </source>
</evidence>
<reference evidence="11 12" key="1">
    <citation type="submission" date="2023-03" db="EMBL/GenBank/DDBJ databases">
        <title>High-quality genome of Scylla paramamosain provides insights in environmental adaptation.</title>
        <authorList>
            <person name="Zhang L."/>
        </authorList>
    </citation>
    <scope>NUCLEOTIDE SEQUENCE [LARGE SCALE GENOMIC DNA]</scope>
    <source>
        <strain evidence="11">LZ_2023a</strain>
        <tissue evidence="11">Muscle</tissue>
    </source>
</reference>
<dbReference type="Pfam" id="PF03137">
    <property type="entry name" value="OATP"/>
    <property type="match status" value="2"/>
</dbReference>
<keyword evidence="4 9" id="KW-0812">Transmembrane</keyword>
<evidence type="ECO:0000256" key="5">
    <source>
        <dbReference type="ARBA" id="ARBA00022989"/>
    </source>
</evidence>
<feature type="transmembrane region" description="Helical" evidence="9">
    <location>
        <begin position="295"/>
        <end position="320"/>
    </location>
</feature>
<feature type="region of interest" description="Disordered" evidence="8">
    <location>
        <begin position="797"/>
        <end position="888"/>
    </location>
</feature>
<feature type="transmembrane region" description="Helical" evidence="9">
    <location>
        <begin position="383"/>
        <end position="403"/>
    </location>
</feature>
<proteinExistence type="inferred from homology"/>
<dbReference type="InterPro" id="IPR002350">
    <property type="entry name" value="Kazal_dom"/>
</dbReference>
<feature type="transmembrane region" description="Helical" evidence="9">
    <location>
        <begin position="341"/>
        <end position="363"/>
    </location>
</feature>
<dbReference type="PANTHER" id="PTHR11388">
    <property type="entry name" value="ORGANIC ANION TRANSPORTER"/>
    <property type="match status" value="1"/>
</dbReference>
<dbReference type="EMBL" id="JARAKH010000009">
    <property type="protein sequence ID" value="KAK8400759.1"/>
    <property type="molecule type" value="Genomic_DNA"/>
</dbReference>
<feature type="transmembrane region" description="Helical" evidence="9">
    <location>
        <begin position="482"/>
        <end position="501"/>
    </location>
</feature>
<feature type="transmembrane region" description="Helical" evidence="9">
    <location>
        <begin position="761"/>
        <end position="784"/>
    </location>
</feature>
<dbReference type="PANTHER" id="PTHR11388:SF76">
    <property type="entry name" value="SOLUTE CARRIER ORGANIC ANION TRANSPORTER FAMILY MEMBER"/>
    <property type="match status" value="1"/>
</dbReference>
<feature type="compositionally biased region" description="Basic residues" evidence="8">
    <location>
        <begin position="839"/>
        <end position="867"/>
    </location>
</feature>
<dbReference type="GO" id="GO:0015347">
    <property type="term" value="F:sodium-independent organic anion transmembrane transporter activity"/>
    <property type="evidence" value="ECO:0007669"/>
    <property type="project" value="TreeGrafter"/>
</dbReference>
<evidence type="ECO:0000256" key="7">
    <source>
        <dbReference type="ARBA" id="ARBA00023157"/>
    </source>
</evidence>
<evidence type="ECO:0000313" key="11">
    <source>
        <dbReference type="EMBL" id="KAK8400759.1"/>
    </source>
</evidence>
<evidence type="ECO:0000259" key="10">
    <source>
        <dbReference type="PROSITE" id="PS51465"/>
    </source>
</evidence>
<gene>
    <name evidence="11" type="ORF">O3P69_002510</name>
</gene>
<evidence type="ECO:0000256" key="1">
    <source>
        <dbReference type="ARBA" id="ARBA00004651"/>
    </source>
</evidence>